<dbReference type="InterPro" id="IPR015330">
    <property type="entry name" value="DNA_primase/pol_bifunc_N"/>
</dbReference>
<feature type="domain" description="DNA primase/polymerase bifunctional N-terminal" evidence="1">
    <location>
        <begin position="35"/>
        <end position="86"/>
    </location>
</feature>
<evidence type="ECO:0000313" key="2">
    <source>
        <dbReference type="EMBL" id="QDU56735.1"/>
    </source>
</evidence>
<dbReference type="Proteomes" id="UP000315750">
    <property type="component" value="Chromosome"/>
</dbReference>
<organism evidence="2 3">
    <name type="scientific">Aeoliella mucimassa</name>
    <dbReference type="NCBI Taxonomy" id="2527972"/>
    <lineage>
        <taxon>Bacteria</taxon>
        <taxon>Pseudomonadati</taxon>
        <taxon>Planctomycetota</taxon>
        <taxon>Planctomycetia</taxon>
        <taxon>Pirellulales</taxon>
        <taxon>Lacipirellulaceae</taxon>
        <taxon>Aeoliella</taxon>
    </lineage>
</organism>
<dbReference type="RefSeq" id="WP_145247427.1">
    <property type="nucleotide sequence ID" value="NZ_CP036278.1"/>
</dbReference>
<protein>
    <recommendedName>
        <fullName evidence="1">DNA primase/polymerase bifunctional N-terminal domain-containing protein</fullName>
    </recommendedName>
</protein>
<accession>A0A518APT9</accession>
<keyword evidence="3" id="KW-1185">Reference proteome</keyword>
<dbReference type="OrthoDB" id="279540at2"/>
<proteinExistence type="predicted"/>
<sequence length="164" mass="17843">MRDLTIQEPLPVDIYTTPQESQNAEVVLTSVVEAAQFYANKHGLAVFPRRTGQKAPATPHGCRDATKDSHQINSLFQEEHNLAITTPRELMRGSRQWANADSAKQSLGKLVDGGLGSWEIKPPGQKGGRPTRAFVLTDSCPADTITPFPDIQAVLSTSTPDQHA</sequence>
<name>A0A518APT9_9BACT</name>
<dbReference type="Pfam" id="PF09250">
    <property type="entry name" value="Prim-Pol"/>
    <property type="match status" value="1"/>
</dbReference>
<dbReference type="KEGG" id="amuc:Pan181_29450"/>
<dbReference type="AlphaFoldDB" id="A0A518APT9"/>
<gene>
    <name evidence="2" type="ORF">Pan181_29450</name>
</gene>
<dbReference type="SUPFAM" id="SSF56747">
    <property type="entry name" value="Prim-pol domain"/>
    <property type="match status" value="1"/>
</dbReference>
<evidence type="ECO:0000313" key="3">
    <source>
        <dbReference type="Proteomes" id="UP000315750"/>
    </source>
</evidence>
<reference evidence="2 3" key="1">
    <citation type="submission" date="2019-02" db="EMBL/GenBank/DDBJ databases">
        <title>Deep-cultivation of Planctomycetes and their phenomic and genomic characterization uncovers novel biology.</title>
        <authorList>
            <person name="Wiegand S."/>
            <person name="Jogler M."/>
            <person name="Boedeker C."/>
            <person name="Pinto D."/>
            <person name="Vollmers J."/>
            <person name="Rivas-Marin E."/>
            <person name="Kohn T."/>
            <person name="Peeters S.H."/>
            <person name="Heuer A."/>
            <person name="Rast P."/>
            <person name="Oberbeckmann S."/>
            <person name="Bunk B."/>
            <person name="Jeske O."/>
            <person name="Meyerdierks A."/>
            <person name="Storesund J.E."/>
            <person name="Kallscheuer N."/>
            <person name="Luecker S."/>
            <person name="Lage O.M."/>
            <person name="Pohl T."/>
            <person name="Merkel B.J."/>
            <person name="Hornburger P."/>
            <person name="Mueller R.-W."/>
            <person name="Bruemmer F."/>
            <person name="Labrenz M."/>
            <person name="Spormann A.M."/>
            <person name="Op den Camp H."/>
            <person name="Overmann J."/>
            <person name="Amann R."/>
            <person name="Jetten M.S.M."/>
            <person name="Mascher T."/>
            <person name="Medema M.H."/>
            <person name="Devos D.P."/>
            <person name="Kaster A.-K."/>
            <person name="Ovreas L."/>
            <person name="Rohde M."/>
            <person name="Galperin M.Y."/>
            <person name="Jogler C."/>
        </authorList>
    </citation>
    <scope>NUCLEOTIDE SEQUENCE [LARGE SCALE GENOMIC DNA]</scope>
    <source>
        <strain evidence="2 3">Pan181</strain>
    </source>
</reference>
<evidence type="ECO:0000259" key="1">
    <source>
        <dbReference type="Pfam" id="PF09250"/>
    </source>
</evidence>
<dbReference type="EMBL" id="CP036278">
    <property type="protein sequence ID" value="QDU56735.1"/>
    <property type="molecule type" value="Genomic_DNA"/>
</dbReference>